<gene>
    <name evidence="1" type="ORF">CLV74_11255</name>
</gene>
<sequence>MTMMPTTFRTASAHSPELPLHLAEELTGGGAQALIQLGDQIYTLRITRQGKLILTK</sequence>
<reference evidence="1 2" key="1">
    <citation type="submission" date="2018-03" db="EMBL/GenBank/DDBJ databases">
        <title>Genomic Encyclopedia of Archaeal and Bacterial Type Strains, Phase II (KMG-II): from individual species to whole genera.</title>
        <authorList>
            <person name="Goeker M."/>
        </authorList>
    </citation>
    <scope>NUCLEOTIDE SEQUENCE [LARGE SCALE GENOMIC DNA]</scope>
    <source>
        <strain evidence="1 2">DSM 100212</strain>
    </source>
</reference>
<dbReference type="InterPro" id="IPR019600">
    <property type="entry name" value="Hemin_uptake_protein_HemP"/>
</dbReference>
<organism evidence="1 2">
    <name type="scientific">Donghicola tyrosinivorans</name>
    <dbReference type="NCBI Taxonomy" id="1652492"/>
    <lineage>
        <taxon>Bacteria</taxon>
        <taxon>Pseudomonadati</taxon>
        <taxon>Pseudomonadota</taxon>
        <taxon>Alphaproteobacteria</taxon>
        <taxon>Rhodobacterales</taxon>
        <taxon>Roseobacteraceae</taxon>
        <taxon>Donghicola</taxon>
    </lineage>
</organism>
<protein>
    <submittedName>
        <fullName evidence="1">Hemin uptake protein hemP</fullName>
    </submittedName>
</protein>
<dbReference type="EMBL" id="PVTQ01000012">
    <property type="protein sequence ID" value="PRY86416.1"/>
    <property type="molecule type" value="Genomic_DNA"/>
</dbReference>
<accession>A0A2T0WIA1</accession>
<dbReference type="Proteomes" id="UP000238392">
    <property type="component" value="Unassembled WGS sequence"/>
</dbReference>
<evidence type="ECO:0000313" key="1">
    <source>
        <dbReference type="EMBL" id="PRY86416.1"/>
    </source>
</evidence>
<dbReference type="Gene3D" id="2.10.70.10">
    <property type="entry name" value="Complement Module, domain 1"/>
    <property type="match status" value="1"/>
</dbReference>
<dbReference type="Pfam" id="PF10636">
    <property type="entry name" value="hemP"/>
    <property type="match status" value="1"/>
</dbReference>
<name>A0A2T0WIA1_9RHOB</name>
<proteinExistence type="predicted"/>
<comment type="caution">
    <text evidence="1">The sequence shown here is derived from an EMBL/GenBank/DDBJ whole genome shotgun (WGS) entry which is preliminary data.</text>
</comment>
<dbReference type="AlphaFoldDB" id="A0A2T0WIA1"/>
<evidence type="ECO:0000313" key="2">
    <source>
        <dbReference type="Proteomes" id="UP000238392"/>
    </source>
</evidence>
<keyword evidence="2" id="KW-1185">Reference proteome</keyword>